<name>A0ABT8EN90_9BURK</name>
<evidence type="ECO:0000256" key="6">
    <source>
        <dbReference type="ARBA" id="ARBA00022970"/>
    </source>
</evidence>
<evidence type="ECO:0000256" key="1">
    <source>
        <dbReference type="ARBA" id="ARBA00004429"/>
    </source>
</evidence>
<gene>
    <name evidence="11" type="ORF">LMS43_15585</name>
</gene>
<evidence type="ECO:0000313" key="11">
    <source>
        <dbReference type="EMBL" id="MDN4122713.1"/>
    </source>
</evidence>
<feature type="transmembrane region" description="Helical" evidence="9">
    <location>
        <begin position="25"/>
        <end position="52"/>
    </location>
</feature>
<evidence type="ECO:0000256" key="5">
    <source>
        <dbReference type="ARBA" id="ARBA00022692"/>
    </source>
</evidence>
<dbReference type="PANTHER" id="PTHR30614:SF0">
    <property type="entry name" value="L-CYSTINE TRANSPORT SYSTEM PERMEASE PROTEIN TCYL"/>
    <property type="match status" value="1"/>
</dbReference>
<evidence type="ECO:0000259" key="10">
    <source>
        <dbReference type="PROSITE" id="PS50928"/>
    </source>
</evidence>
<feature type="domain" description="ABC transmembrane type-1" evidence="10">
    <location>
        <begin position="29"/>
        <end position="216"/>
    </location>
</feature>
<keyword evidence="4" id="KW-1003">Cell membrane</keyword>
<evidence type="ECO:0000256" key="7">
    <source>
        <dbReference type="ARBA" id="ARBA00022989"/>
    </source>
</evidence>
<dbReference type="EMBL" id="JAJHNU010000005">
    <property type="protein sequence ID" value="MDN4122713.1"/>
    <property type="molecule type" value="Genomic_DNA"/>
</dbReference>
<keyword evidence="12" id="KW-1185">Reference proteome</keyword>
<keyword evidence="6" id="KW-0029">Amino-acid transport</keyword>
<dbReference type="Proteomes" id="UP001168613">
    <property type="component" value="Unassembled WGS sequence"/>
</dbReference>
<proteinExistence type="inferred from homology"/>
<evidence type="ECO:0000256" key="8">
    <source>
        <dbReference type="ARBA" id="ARBA00023136"/>
    </source>
</evidence>
<keyword evidence="7 9" id="KW-1133">Transmembrane helix</keyword>
<organism evidence="11 12">
    <name type="scientific">Alcaligenes endophyticus</name>
    <dbReference type="NCBI Taxonomy" id="1929088"/>
    <lineage>
        <taxon>Bacteria</taxon>
        <taxon>Pseudomonadati</taxon>
        <taxon>Pseudomonadota</taxon>
        <taxon>Betaproteobacteria</taxon>
        <taxon>Burkholderiales</taxon>
        <taxon>Alcaligenaceae</taxon>
        <taxon>Alcaligenes</taxon>
    </lineage>
</organism>
<dbReference type="SUPFAM" id="SSF161098">
    <property type="entry name" value="MetI-like"/>
    <property type="match status" value="1"/>
</dbReference>
<keyword evidence="3 9" id="KW-0813">Transport</keyword>
<evidence type="ECO:0000256" key="3">
    <source>
        <dbReference type="ARBA" id="ARBA00022448"/>
    </source>
</evidence>
<keyword evidence="5 9" id="KW-0812">Transmembrane</keyword>
<sequence>MMDSLNQFVFTFFNLDVARQYAESIFAGAIVTLYTGLAIVVTGTVCGVLLAVLRALRCRPLTWLIVAFADIFRALPPLVLLIVMYFGMPALNMPMSAFTVTWLSLSLVLTAYAEESVWAGINSLSKGQMEAARSTGMKWLQAMVWVVLPQAIRRAIPTLTNRIISITKNTALGSVVALNEILNNAQGASSYSGNPTPLVMAAVAYLAIFLPLVVFSRWLETRWSSC</sequence>
<dbReference type="InterPro" id="IPR000515">
    <property type="entry name" value="MetI-like"/>
</dbReference>
<feature type="transmembrane region" description="Helical" evidence="9">
    <location>
        <begin position="64"/>
        <end position="87"/>
    </location>
</feature>
<evidence type="ECO:0000256" key="2">
    <source>
        <dbReference type="ARBA" id="ARBA00010072"/>
    </source>
</evidence>
<evidence type="ECO:0000313" key="12">
    <source>
        <dbReference type="Proteomes" id="UP001168613"/>
    </source>
</evidence>
<feature type="transmembrane region" description="Helical" evidence="9">
    <location>
        <begin position="198"/>
        <end position="219"/>
    </location>
</feature>
<protein>
    <submittedName>
        <fullName evidence="11">Amino acid ABC transporter permease</fullName>
    </submittedName>
</protein>
<dbReference type="InterPro" id="IPR010065">
    <property type="entry name" value="AA_ABC_transptr_permease_3TM"/>
</dbReference>
<dbReference type="Pfam" id="PF00528">
    <property type="entry name" value="BPD_transp_1"/>
    <property type="match status" value="1"/>
</dbReference>
<dbReference type="InterPro" id="IPR043429">
    <property type="entry name" value="ArtM/GltK/GlnP/TcyL/YhdX-like"/>
</dbReference>
<accession>A0ABT8EN90</accession>
<dbReference type="InterPro" id="IPR035906">
    <property type="entry name" value="MetI-like_sf"/>
</dbReference>
<comment type="subcellular location">
    <subcellularLocation>
        <location evidence="1">Cell inner membrane</location>
        <topology evidence="1">Multi-pass membrane protein</topology>
    </subcellularLocation>
    <subcellularLocation>
        <location evidence="9">Cell membrane</location>
        <topology evidence="9">Multi-pass membrane protein</topology>
    </subcellularLocation>
</comment>
<comment type="caution">
    <text evidence="11">The sequence shown here is derived from an EMBL/GenBank/DDBJ whole genome shotgun (WGS) entry which is preliminary data.</text>
</comment>
<dbReference type="PROSITE" id="PS50928">
    <property type="entry name" value="ABC_TM1"/>
    <property type="match status" value="1"/>
</dbReference>
<dbReference type="PANTHER" id="PTHR30614">
    <property type="entry name" value="MEMBRANE COMPONENT OF AMINO ACID ABC TRANSPORTER"/>
    <property type="match status" value="1"/>
</dbReference>
<dbReference type="RefSeq" id="WP_266123766.1">
    <property type="nucleotide sequence ID" value="NZ_JAJHNU010000005.1"/>
</dbReference>
<reference evidence="11" key="1">
    <citation type="submission" date="2021-11" db="EMBL/GenBank/DDBJ databases">
        <title>Draft genome sequence of Alcaligenes endophyticus type strain CCUG 75668T.</title>
        <authorList>
            <person name="Salva-Serra F."/>
            <person name="Duran R.E."/>
            <person name="Seeger M."/>
            <person name="Moore E.R.B."/>
            <person name="Jaen-Luchoro D."/>
        </authorList>
    </citation>
    <scope>NUCLEOTIDE SEQUENCE</scope>
    <source>
        <strain evidence="11">CCUG 75668</strain>
    </source>
</reference>
<dbReference type="Gene3D" id="1.10.3720.10">
    <property type="entry name" value="MetI-like"/>
    <property type="match status" value="1"/>
</dbReference>
<comment type="similarity">
    <text evidence="2">Belongs to the binding-protein-dependent transport system permease family. HisMQ subfamily.</text>
</comment>
<keyword evidence="8 9" id="KW-0472">Membrane</keyword>
<dbReference type="CDD" id="cd06261">
    <property type="entry name" value="TM_PBP2"/>
    <property type="match status" value="1"/>
</dbReference>
<dbReference type="NCBIfam" id="TIGR01726">
    <property type="entry name" value="HEQRo_perm_3TM"/>
    <property type="match status" value="1"/>
</dbReference>
<evidence type="ECO:0000256" key="4">
    <source>
        <dbReference type="ARBA" id="ARBA00022475"/>
    </source>
</evidence>
<evidence type="ECO:0000256" key="9">
    <source>
        <dbReference type="RuleBase" id="RU363032"/>
    </source>
</evidence>